<keyword evidence="1" id="KW-0472">Membrane</keyword>
<dbReference type="RefSeq" id="WP_038260848.1">
    <property type="nucleotide sequence ID" value="NZ_FSRH01000001.1"/>
</dbReference>
<gene>
    <name evidence="2" type="ORF">CLIT_2c00550</name>
</gene>
<evidence type="ECO:0000313" key="2">
    <source>
        <dbReference type="EMBL" id="KDR96449.1"/>
    </source>
</evidence>
<evidence type="ECO:0000313" key="3">
    <source>
        <dbReference type="Proteomes" id="UP000027946"/>
    </source>
</evidence>
<dbReference type="STRING" id="1121324.CLIT_2c00550"/>
<keyword evidence="3" id="KW-1185">Reference proteome</keyword>
<organism evidence="2 3">
    <name type="scientific">Peptoclostridium litorale DSM 5388</name>
    <dbReference type="NCBI Taxonomy" id="1121324"/>
    <lineage>
        <taxon>Bacteria</taxon>
        <taxon>Bacillati</taxon>
        <taxon>Bacillota</taxon>
        <taxon>Clostridia</taxon>
        <taxon>Peptostreptococcales</taxon>
        <taxon>Peptoclostridiaceae</taxon>
        <taxon>Peptoclostridium</taxon>
    </lineage>
</organism>
<comment type="caution">
    <text evidence="2">The sequence shown here is derived from an EMBL/GenBank/DDBJ whole genome shotgun (WGS) entry which is preliminary data.</text>
</comment>
<name>A0A069RHC6_PEPLI</name>
<feature type="transmembrane region" description="Helical" evidence="1">
    <location>
        <begin position="53"/>
        <end position="72"/>
    </location>
</feature>
<accession>A0A069RHC6</accession>
<dbReference type="Proteomes" id="UP000027946">
    <property type="component" value="Unassembled WGS sequence"/>
</dbReference>
<dbReference type="EMBL" id="JJMM01000002">
    <property type="protein sequence ID" value="KDR96449.1"/>
    <property type="molecule type" value="Genomic_DNA"/>
</dbReference>
<evidence type="ECO:0000256" key="1">
    <source>
        <dbReference type="SAM" id="Phobius"/>
    </source>
</evidence>
<feature type="transmembrane region" description="Helical" evidence="1">
    <location>
        <begin position="84"/>
        <end position="105"/>
    </location>
</feature>
<keyword evidence="1" id="KW-0812">Transmembrane</keyword>
<protein>
    <submittedName>
        <fullName evidence="2">Uncharacterized protein</fullName>
    </submittedName>
</protein>
<keyword evidence="1" id="KW-1133">Transmembrane helix</keyword>
<dbReference type="OrthoDB" id="2936579at2"/>
<proteinExistence type="predicted"/>
<dbReference type="AlphaFoldDB" id="A0A069RHC6"/>
<sequence>MKNKDNIKGWIYALLIGATLTGRLSTNRSSIVLADRIFYSLGIPVWSGGESGLNYSSVFGLALLFIFGGNLKKCWKKQGGICKIIAENIIIFIIVLAIMLPKAYFGAEELGRSFQKDVKALYCDKDQSVITYEFDENKDMVNLKCNLVFENKGSEEVKFNVVIDGTASKTGVYYAMTENGQAEISIMPKDERHLELTYPQSNDSGDFRGSGSSRDFSFYIESCKSGERLYFNLSRSLRRD</sequence>
<reference evidence="2 3" key="1">
    <citation type="submission" date="2014-03" db="EMBL/GenBank/DDBJ databases">
        <title>Genome sequence of Clostridium litorale W6, DSM 5388.</title>
        <authorList>
            <person name="Poehlein A."/>
            <person name="Jagirdar A."/>
            <person name="Khonsari B."/>
            <person name="Chibani C.M."/>
            <person name="Gutierrez Gutierrez D.A."/>
            <person name="Davydova E."/>
            <person name="Alghaithi H.S."/>
            <person name="Nair K.P."/>
            <person name="Dhamotharan K."/>
            <person name="Chandran L."/>
            <person name="G W."/>
            <person name="Daniel R."/>
        </authorList>
    </citation>
    <scope>NUCLEOTIDE SEQUENCE [LARGE SCALE GENOMIC DNA]</scope>
    <source>
        <strain evidence="2 3">W6</strain>
    </source>
</reference>